<dbReference type="Proteomes" id="UP000305709">
    <property type="component" value="Unassembled WGS sequence"/>
</dbReference>
<proteinExistence type="predicted"/>
<organism evidence="2 3">
    <name type="scientific">Rubellimicrobium roseum</name>
    <dbReference type="NCBI Taxonomy" id="687525"/>
    <lineage>
        <taxon>Bacteria</taxon>
        <taxon>Pseudomonadati</taxon>
        <taxon>Pseudomonadota</taxon>
        <taxon>Alphaproteobacteria</taxon>
        <taxon>Rhodobacterales</taxon>
        <taxon>Roseobacteraceae</taxon>
        <taxon>Rubellimicrobium</taxon>
    </lineage>
</organism>
<feature type="signal peptide" evidence="1">
    <location>
        <begin position="1"/>
        <end position="23"/>
    </location>
</feature>
<dbReference type="AlphaFoldDB" id="A0A5C4NDC1"/>
<reference evidence="2 3" key="1">
    <citation type="submission" date="2019-06" db="EMBL/GenBank/DDBJ databases">
        <authorList>
            <person name="Jiang L."/>
        </authorList>
    </citation>
    <scope>NUCLEOTIDE SEQUENCE [LARGE SCALE GENOMIC DNA]</scope>
    <source>
        <strain evidence="2 3">YIM 48858</strain>
    </source>
</reference>
<evidence type="ECO:0008006" key="4">
    <source>
        <dbReference type="Google" id="ProtNLM"/>
    </source>
</evidence>
<evidence type="ECO:0000313" key="3">
    <source>
        <dbReference type="Proteomes" id="UP000305709"/>
    </source>
</evidence>
<dbReference type="EMBL" id="VDFV01000032">
    <property type="protein sequence ID" value="TNC66564.1"/>
    <property type="molecule type" value="Genomic_DNA"/>
</dbReference>
<protein>
    <recommendedName>
        <fullName evidence="4">Copper-binding protein</fullName>
    </recommendedName>
</protein>
<keyword evidence="3" id="KW-1185">Reference proteome</keyword>
<gene>
    <name evidence="2" type="ORF">FHG71_16390</name>
</gene>
<keyword evidence="1" id="KW-0732">Signal</keyword>
<evidence type="ECO:0000313" key="2">
    <source>
        <dbReference type="EMBL" id="TNC66564.1"/>
    </source>
</evidence>
<sequence>MSRYLLMILTAVVMIGAAELAHAQATTDAIAMVPPQDNNGLVVFPSVTLKADGELQVRSIMDRGEGFVLGSMPLAAGTHENVRLSLRFKPMVNSVLAVVVEDGEVVYEREIEVRGN</sequence>
<evidence type="ECO:0000256" key="1">
    <source>
        <dbReference type="SAM" id="SignalP"/>
    </source>
</evidence>
<dbReference type="RefSeq" id="WP_139082781.1">
    <property type="nucleotide sequence ID" value="NZ_VDFV01000032.1"/>
</dbReference>
<name>A0A5C4NDC1_9RHOB</name>
<feature type="chain" id="PRO_5023058147" description="Copper-binding protein" evidence="1">
    <location>
        <begin position="24"/>
        <end position="116"/>
    </location>
</feature>
<comment type="caution">
    <text evidence="2">The sequence shown here is derived from an EMBL/GenBank/DDBJ whole genome shotgun (WGS) entry which is preliminary data.</text>
</comment>
<accession>A0A5C4NDC1</accession>